<feature type="transmembrane region" description="Helical" evidence="7">
    <location>
        <begin position="108"/>
        <end position="128"/>
    </location>
</feature>
<evidence type="ECO:0000256" key="5">
    <source>
        <dbReference type="ARBA" id="ARBA00022989"/>
    </source>
</evidence>
<accession>A0A6J5C8F5</accession>
<evidence type="ECO:0000256" key="7">
    <source>
        <dbReference type="SAM" id="Phobius"/>
    </source>
</evidence>
<dbReference type="PANTHER" id="PTHR33452">
    <property type="entry name" value="OXIDOREDUCTASE CATD-RELATED"/>
    <property type="match status" value="1"/>
</dbReference>
<evidence type="ECO:0000256" key="1">
    <source>
        <dbReference type="ARBA" id="ARBA00004651"/>
    </source>
</evidence>
<dbReference type="AlphaFoldDB" id="A0A6J5C8F5"/>
<dbReference type="InterPro" id="IPR032808">
    <property type="entry name" value="DoxX"/>
</dbReference>
<evidence type="ECO:0000256" key="2">
    <source>
        <dbReference type="ARBA" id="ARBA00006679"/>
    </source>
</evidence>
<dbReference type="Proteomes" id="UP000494255">
    <property type="component" value="Unassembled WGS sequence"/>
</dbReference>
<keyword evidence="3" id="KW-1003">Cell membrane</keyword>
<keyword evidence="4 7" id="KW-0812">Transmembrane</keyword>
<reference evidence="8 9" key="1">
    <citation type="submission" date="2020-04" db="EMBL/GenBank/DDBJ databases">
        <authorList>
            <person name="De Canck E."/>
        </authorList>
    </citation>
    <scope>NUCLEOTIDE SEQUENCE [LARGE SCALE GENOMIC DNA]</scope>
    <source>
        <strain evidence="8 9">LMG 24238</strain>
    </source>
</reference>
<dbReference type="GeneID" id="97043965"/>
<sequence length="141" mass="14767">MNSSSVNSYQTLPLIGRILIAAIFLVSGFSKLTAPGATIGYIGSLGLPAPLVGYLGSMALELVGSALLIVGYRTRLVAALLAVYSIITALIFHHALGDQNQMFHFLKNVAMAGGLLQVVAYGAGAFSFDNRRELPVAGITQ</sequence>
<proteinExistence type="inferred from homology"/>
<keyword evidence="9" id="KW-1185">Reference proteome</keyword>
<organism evidence="8 9">
    <name type="scientific">Paraburkholderia sediminicola</name>
    <dbReference type="NCBI Taxonomy" id="458836"/>
    <lineage>
        <taxon>Bacteria</taxon>
        <taxon>Pseudomonadati</taxon>
        <taxon>Pseudomonadota</taxon>
        <taxon>Betaproteobacteria</taxon>
        <taxon>Burkholderiales</taxon>
        <taxon>Burkholderiaceae</taxon>
        <taxon>Paraburkholderia</taxon>
    </lineage>
</organism>
<comment type="subcellular location">
    <subcellularLocation>
        <location evidence="1">Cell membrane</location>
        <topology evidence="1">Multi-pass membrane protein</topology>
    </subcellularLocation>
</comment>
<keyword evidence="5 7" id="KW-1133">Transmembrane helix</keyword>
<dbReference type="GO" id="GO:0005886">
    <property type="term" value="C:plasma membrane"/>
    <property type="evidence" value="ECO:0007669"/>
    <property type="project" value="UniProtKB-SubCell"/>
</dbReference>
<dbReference type="InterPro" id="IPR051907">
    <property type="entry name" value="DoxX-like_oxidoreductase"/>
</dbReference>
<gene>
    <name evidence="8" type="primary">yphA_3</name>
    <name evidence="8" type="ORF">LMG24238_05376</name>
</gene>
<evidence type="ECO:0000256" key="6">
    <source>
        <dbReference type="ARBA" id="ARBA00023136"/>
    </source>
</evidence>
<keyword evidence="6 7" id="KW-0472">Membrane</keyword>
<comment type="similarity">
    <text evidence="2">Belongs to the DoxX family.</text>
</comment>
<dbReference type="PANTHER" id="PTHR33452:SF1">
    <property type="entry name" value="INNER MEMBRANE PROTEIN YPHA-RELATED"/>
    <property type="match status" value="1"/>
</dbReference>
<dbReference type="RefSeq" id="WP_175053136.1">
    <property type="nucleotide sequence ID" value="NZ_CADIKC010000008.1"/>
</dbReference>
<evidence type="ECO:0000256" key="3">
    <source>
        <dbReference type="ARBA" id="ARBA00022475"/>
    </source>
</evidence>
<dbReference type="Pfam" id="PF07681">
    <property type="entry name" value="DoxX"/>
    <property type="match status" value="1"/>
</dbReference>
<feature type="transmembrane region" description="Helical" evidence="7">
    <location>
        <begin position="77"/>
        <end position="96"/>
    </location>
</feature>
<evidence type="ECO:0000313" key="8">
    <source>
        <dbReference type="EMBL" id="CAB3726729.1"/>
    </source>
</evidence>
<evidence type="ECO:0000256" key="4">
    <source>
        <dbReference type="ARBA" id="ARBA00022692"/>
    </source>
</evidence>
<evidence type="ECO:0000313" key="9">
    <source>
        <dbReference type="Proteomes" id="UP000494255"/>
    </source>
</evidence>
<feature type="transmembrane region" description="Helical" evidence="7">
    <location>
        <begin position="51"/>
        <end position="70"/>
    </location>
</feature>
<protein>
    <submittedName>
        <fullName evidence="8">Inner membrane protein YphA</fullName>
    </submittedName>
</protein>
<name>A0A6J5C8F5_9BURK</name>
<feature type="transmembrane region" description="Helical" evidence="7">
    <location>
        <begin position="12"/>
        <end position="31"/>
    </location>
</feature>
<dbReference type="EMBL" id="CADIKC010000008">
    <property type="protein sequence ID" value="CAB3726729.1"/>
    <property type="molecule type" value="Genomic_DNA"/>
</dbReference>